<proteinExistence type="inferred from homology"/>
<dbReference type="STRING" id="337451.A0A3S3N4T0"/>
<keyword evidence="7" id="KW-0808">Transferase</keyword>
<evidence type="ECO:0000256" key="16">
    <source>
        <dbReference type="ARBA" id="ARBA00023136"/>
    </source>
</evidence>
<dbReference type="InterPro" id="IPR001611">
    <property type="entry name" value="Leu-rich_rpt"/>
</dbReference>
<dbReference type="InterPro" id="IPR013210">
    <property type="entry name" value="LRR_N_plant-typ"/>
</dbReference>
<evidence type="ECO:0000256" key="21">
    <source>
        <dbReference type="SAM" id="Phobius"/>
    </source>
</evidence>
<dbReference type="EMBL" id="QPKB01000009">
    <property type="protein sequence ID" value="RWR92326.1"/>
    <property type="molecule type" value="Genomic_DNA"/>
</dbReference>
<dbReference type="FunFam" id="3.80.10.10:FF:000371">
    <property type="entry name" value="Leucine-rich repeat receptor-like serine/threonine-protein kinase BAM3"/>
    <property type="match status" value="1"/>
</dbReference>
<dbReference type="SMART" id="SM00220">
    <property type="entry name" value="S_TKc"/>
    <property type="match status" value="1"/>
</dbReference>
<evidence type="ECO:0000256" key="19">
    <source>
        <dbReference type="ARBA" id="ARBA00047899"/>
    </source>
</evidence>
<keyword evidence="5" id="KW-0723">Serine/threonine-protein kinase</keyword>
<accession>A0A3S3N4T0</accession>
<evidence type="ECO:0000256" key="10">
    <source>
        <dbReference type="ARBA" id="ARBA00022737"/>
    </source>
</evidence>
<keyword evidence="18" id="KW-0325">Glycoprotein</keyword>
<dbReference type="SMART" id="SM00369">
    <property type="entry name" value="LRR_TYP"/>
    <property type="match status" value="8"/>
</dbReference>
<evidence type="ECO:0000256" key="2">
    <source>
        <dbReference type="ARBA" id="ARBA00008684"/>
    </source>
</evidence>
<evidence type="ECO:0000259" key="22">
    <source>
        <dbReference type="PROSITE" id="PS50011"/>
    </source>
</evidence>
<dbReference type="FunFam" id="3.80.10.10:FF:000560">
    <property type="entry name" value="Leucine-rich repeat receptor-like serine/threonine-protein kinase BAM3"/>
    <property type="match status" value="1"/>
</dbReference>
<keyword evidence="14" id="KW-0067">ATP-binding</keyword>
<evidence type="ECO:0000256" key="20">
    <source>
        <dbReference type="ARBA" id="ARBA00048679"/>
    </source>
</evidence>
<organism evidence="23 24">
    <name type="scientific">Cinnamomum micranthum f. kanehirae</name>
    <dbReference type="NCBI Taxonomy" id="337451"/>
    <lineage>
        <taxon>Eukaryota</taxon>
        <taxon>Viridiplantae</taxon>
        <taxon>Streptophyta</taxon>
        <taxon>Embryophyta</taxon>
        <taxon>Tracheophyta</taxon>
        <taxon>Spermatophyta</taxon>
        <taxon>Magnoliopsida</taxon>
        <taxon>Magnoliidae</taxon>
        <taxon>Laurales</taxon>
        <taxon>Lauraceae</taxon>
        <taxon>Cinnamomum</taxon>
    </lineage>
</organism>
<comment type="catalytic activity">
    <reaction evidence="20">
        <text>L-seryl-[protein] + ATP = O-phospho-L-seryl-[protein] + ADP + H(+)</text>
        <dbReference type="Rhea" id="RHEA:17989"/>
        <dbReference type="Rhea" id="RHEA-COMP:9863"/>
        <dbReference type="Rhea" id="RHEA-COMP:11604"/>
        <dbReference type="ChEBI" id="CHEBI:15378"/>
        <dbReference type="ChEBI" id="CHEBI:29999"/>
        <dbReference type="ChEBI" id="CHEBI:30616"/>
        <dbReference type="ChEBI" id="CHEBI:83421"/>
        <dbReference type="ChEBI" id="CHEBI:456216"/>
        <dbReference type="EC" id="2.7.11.1"/>
    </reaction>
</comment>
<dbReference type="InterPro" id="IPR011009">
    <property type="entry name" value="Kinase-like_dom_sf"/>
</dbReference>
<dbReference type="OrthoDB" id="676979at2759"/>
<keyword evidence="11" id="KW-0547">Nucleotide-binding</keyword>
<dbReference type="GO" id="GO:0030154">
    <property type="term" value="P:cell differentiation"/>
    <property type="evidence" value="ECO:0007669"/>
    <property type="project" value="UniProtKB-KW"/>
</dbReference>
<dbReference type="Gene3D" id="3.80.10.10">
    <property type="entry name" value="Ribonuclease Inhibitor"/>
    <property type="match status" value="4"/>
</dbReference>
<dbReference type="Gene3D" id="1.10.510.10">
    <property type="entry name" value="Transferase(Phosphotransferase) domain 1"/>
    <property type="match status" value="1"/>
</dbReference>
<name>A0A3S3N4T0_9MAGN</name>
<reference evidence="23 24" key="1">
    <citation type="journal article" date="2019" name="Nat. Plants">
        <title>Stout camphor tree genome fills gaps in understanding of flowering plant genome evolution.</title>
        <authorList>
            <person name="Chaw S.M."/>
            <person name="Liu Y.C."/>
            <person name="Wu Y.W."/>
            <person name="Wang H.Y."/>
            <person name="Lin C.I."/>
            <person name="Wu C.S."/>
            <person name="Ke H.M."/>
            <person name="Chang L.Y."/>
            <person name="Hsu C.Y."/>
            <person name="Yang H.T."/>
            <person name="Sudianto E."/>
            <person name="Hsu M.H."/>
            <person name="Wu K.P."/>
            <person name="Wang L.N."/>
            <person name="Leebens-Mack J.H."/>
            <person name="Tsai I.J."/>
        </authorList>
    </citation>
    <scope>NUCLEOTIDE SEQUENCE [LARGE SCALE GENOMIC DNA]</scope>
    <source>
        <strain evidence="24">cv. Chaw 1501</strain>
        <tissue evidence="23">Young leaves</tissue>
    </source>
</reference>
<dbReference type="GO" id="GO:0016020">
    <property type="term" value="C:membrane"/>
    <property type="evidence" value="ECO:0007669"/>
    <property type="project" value="UniProtKB-SubCell"/>
</dbReference>
<dbReference type="InterPro" id="IPR000719">
    <property type="entry name" value="Prot_kinase_dom"/>
</dbReference>
<comment type="catalytic activity">
    <reaction evidence="19">
        <text>L-threonyl-[protein] + ATP = O-phospho-L-threonyl-[protein] + ADP + H(+)</text>
        <dbReference type="Rhea" id="RHEA:46608"/>
        <dbReference type="Rhea" id="RHEA-COMP:11060"/>
        <dbReference type="Rhea" id="RHEA-COMP:11605"/>
        <dbReference type="ChEBI" id="CHEBI:15378"/>
        <dbReference type="ChEBI" id="CHEBI:30013"/>
        <dbReference type="ChEBI" id="CHEBI:30616"/>
        <dbReference type="ChEBI" id="CHEBI:61977"/>
        <dbReference type="ChEBI" id="CHEBI:456216"/>
        <dbReference type="EC" id="2.7.11.1"/>
    </reaction>
</comment>
<dbReference type="PROSITE" id="PS00108">
    <property type="entry name" value="PROTEIN_KINASE_ST"/>
    <property type="match status" value="1"/>
</dbReference>
<dbReference type="InterPro" id="IPR032675">
    <property type="entry name" value="LRR_dom_sf"/>
</dbReference>
<dbReference type="GO" id="GO:0033612">
    <property type="term" value="F:receptor serine/threonine kinase binding"/>
    <property type="evidence" value="ECO:0007669"/>
    <property type="project" value="TreeGrafter"/>
</dbReference>
<keyword evidence="12 23" id="KW-0418">Kinase</keyword>
<dbReference type="FunFam" id="1.10.510.10:FF:000201">
    <property type="entry name" value="Leucine-rich repeat receptor-like serine/threonine-protein kinase"/>
    <property type="match status" value="1"/>
</dbReference>
<evidence type="ECO:0000256" key="13">
    <source>
        <dbReference type="ARBA" id="ARBA00022782"/>
    </source>
</evidence>
<dbReference type="SUPFAM" id="SSF56112">
    <property type="entry name" value="Protein kinase-like (PK-like)"/>
    <property type="match status" value="1"/>
</dbReference>
<evidence type="ECO:0000256" key="9">
    <source>
        <dbReference type="ARBA" id="ARBA00022729"/>
    </source>
</evidence>
<gene>
    <name evidence="23" type="ORF">CKAN_02153600</name>
</gene>
<dbReference type="PANTHER" id="PTHR48056">
    <property type="entry name" value="LRR RECEPTOR-LIKE SERINE/THREONINE-PROTEIN KINASE-RELATED"/>
    <property type="match status" value="1"/>
</dbReference>
<dbReference type="GO" id="GO:0005524">
    <property type="term" value="F:ATP binding"/>
    <property type="evidence" value="ECO:0007669"/>
    <property type="project" value="UniProtKB-KW"/>
</dbReference>
<keyword evidence="13" id="KW-0221">Differentiation</keyword>
<dbReference type="InterPro" id="IPR003591">
    <property type="entry name" value="Leu-rich_rpt_typical-subtyp"/>
</dbReference>
<comment type="similarity">
    <text evidence="2">Belongs to the protein kinase superfamily. Ser/Thr protein kinase family.</text>
</comment>
<dbReference type="InterPro" id="IPR050647">
    <property type="entry name" value="Plant_LRR-RLKs"/>
</dbReference>
<dbReference type="InterPro" id="IPR008271">
    <property type="entry name" value="Ser/Thr_kinase_AS"/>
</dbReference>
<evidence type="ECO:0000313" key="23">
    <source>
        <dbReference type="EMBL" id="RWR92326.1"/>
    </source>
</evidence>
<keyword evidence="24" id="KW-1185">Reference proteome</keyword>
<comment type="subcellular location">
    <subcellularLocation>
        <location evidence="1">Membrane</location>
        <topology evidence="1">Single-pass membrane protein</topology>
    </subcellularLocation>
</comment>
<feature type="domain" description="Protein kinase" evidence="22">
    <location>
        <begin position="756"/>
        <end position="1031"/>
    </location>
</feature>
<keyword evidence="6" id="KW-0433">Leucine-rich repeat</keyword>
<comment type="caution">
    <text evidence="23">The sequence shown here is derived from an EMBL/GenBank/DDBJ whole genome shotgun (WGS) entry which is preliminary data.</text>
</comment>
<dbReference type="Pfam" id="PF13855">
    <property type="entry name" value="LRR_8"/>
    <property type="match status" value="1"/>
</dbReference>
<dbReference type="SUPFAM" id="SSF52058">
    <property type="entry name" value="L domain-like"/>
    <property type="match status" value="1"/>
</dbReference>
<keyword evidence="4" id="KW-0217">Developmental protein</keyword>
<dbReference type="SUPFAM" id="SSF52047">
    <property type="entry name" value="RNI-like"/>
    <property type="match status" value="1"/>
</dbReference>
<dbReference type="Gene3D" id="3.30.200.20">
    <property type="entry name" value="Phosphorylase Kinase, domain 1"/>
    <property type="match status" value="1"/>
</dbReference>
<dbReference type="EC" id="2.7.11.1" evidence="3"/>
<dbReference type="PROSITE" id="PS50011">
    <property type="entry name" value="PROTEIN_KINASE_DOM"/>
    <property type="match status" value="1"/>
</dbReference>
<keyword evidence="15 21" id="KW-1133">Transmembrane helix</keyword>
<evidence type="ECO:0000256" key="8">
    <source>
        <dbReference type="ARBA" id="ARBA00022692"/>
    </source>
</evidence>
<dbReference type="PANTHER" id="PTHR48056:SF44">
    <property type="entry name" value="RECEPTOR PROTEIN KINASE CLAVATA1"/>
    <property type="match status" value="1"/>
</dbReference>
<feature type="transmembrane region" description="Helical" evidence="21">
    <location>
        <begin position="701"/>
        <end position="722"/>
    </location>
</feature>
<keyword evidence="9" id="KW-0732">Signal</keyword>
<dbReference type="Pfam" id="PF00560">
    <property type="entry name" value="LRR_1"/>
    <property type="match status" value="7"/>
</dbReference>
<evidence type="ECO:0000256" key="18">
    <source>
        <dbReference type="ARBA" id="ARBA00023180"/>
    </source>
</evidence>
<evidence type="ECO:0000256" key="1">
    <source>
        <dbReference type="ARBA" id="ARBA00004167"/>
    </source>
</evidence>
<evidence type="ECO:0000256" key="12">
    <source>
        <dbReference type="ARBA" id="ARBA00022777"/>
    </source>
</evidence>
<dbReference type="Proteomes" id="UP000283530">
    <property type="component" value="Unassembled WGS sequence"/>
</dbReference>
<dbReference type="Pfam" id="PF07714">
    <property type="entry name" value="PK_Tyr_Ser-Thr"/>
    <property type="match status" value="1"/>
</dbReference>
<dbReference type="FunFam" id="3.30.200.20:FF:000292">
    <property type="entry name" value="Leucine-rich repeat receptor-like serine/threonine-protein kinase BAM1"/>
    <property type="match status" value="1"/>
</dbReference>
<keyword evidence="8 21" id="KW-0812">Transmembrane</keyword>
<evidence type="ECO:0000256" key="6">
    <source>
        <dbReference type="ARBA" id="ARBA00022614"/>
    </source>
</evidence>
<evidence type="ECO:0000256" key="15">
    <source>
        <dbReference type="ARBA" id="ARBA00022989"/>
    </source>
</evidence>
<keyword evidence="10" id="KW-0677">Repeat</keyword>
<evidence type="ECO:0000256" key="14">
    <source>
        <dbReference type="ARBA" id="ARBA00022840"/>
    </source>
</evidence>
<evidence type="ECO:0000256" key="11">
    <source>
        <dbReference type="ARBA" id="ARBA00022741"/>
    </source>
</evidence>
<protein>
    <recommendedName>
        <fullName evidence="3">non-specific serine/threonine protein kinase</fullName>
        <ecNumber evidence="3">2.7.11.1</ecNumber>
    </recommendedName>
</protein>
<dbReference type="AlphaFoldDB" id="A0A3S3N4T0"/>
<dbReference type="FunFam" id="3.80.10.10:FF:000108">
    <property type="entry name" value="Leucine-rich repeat receptor-like serine/threonine-protein kinase BAM3"/>
    <property type="match status" value="1"/>
</dbReference>
<evidence type="ECO:0000256" key="7">
    <source>
        <dbReference type="ARBA" id="ARBA00022679"/>
    </source>
</evidence>
<dbReference type="GO" id="GO:0009908">
    <property type="term" value="P:flower development"/>
    <property type="evidence" value="ECO:0007669"/>
    <property type="project" value="UniProtKB-ARBA"/>
</dbReference>
<evidence type="ECO:0000256" key="4">
    <source>
        <dbReference type="ARBA" id="ARBA00022473"/>
    </source>
</evidence>
<dbReference type="Pfam" id="PF08263">
    <property type="entry name" value="LRRNT_2"/>
    <property type="match status" value="1"/>
</dbReference>
<dbReference type="InterPro" id="IPR001245">
    <property type="entry name" value="Ser-Thr/Tyr_kinase_cat_dom"/>
</dbReference>
<sequence>MQTPDSLFPSKFPLSWQIQYSLSSSETVRAFSLSRTRILRFHLAPLSPYIPHLLPSTQKPIPPKTNMEVLIPILLLFLSFLCISTSSVPSTELTTLLKLKSSLLGPSTSALPSWNQSSPHCSFTGVTCDSNSHVTALNISFLPLYRPLPREIGLFPHLINLTLSSNNLTGTLPSELSNLTSLTLLNISNNVFSGLFPSHILPKLLLLETLDAYNNNFSGSLPLSVVGLKRIRHLHLGGNFFSGHIPPSYSEIQSLEYLGLNGNALSGEIPASLGRLSNLKELYIGYFNNYQGGIPPEFGSLTELTKLDMGSCNLSGGIPASLGNLKKLDTLFMQINHLSGRIPPELSGLERLQSLDLSINELSEEIPESLSELKELKLLNLFKNHLLGRIPAFVADLPNLEVLQVWENNFTFELPEGLGRNGKLKKLDVATNRLTGTIPPDLCFGGVLETLMLMDNYFFGPIPEKLGECKSLNRVRLAKNYFNGTIPAGLFNLPLANMVELSENYFSGELPADMSGVSIGMLILSNNQMTGRIPPAIGNLRGLQVLSLELNRFSGEIPAEIGDLRQLLSLNLSGNEIVGSIPSDLTRCSSLTSLDLSQNNLTGEIPEDFAKLKILSTLNLSRNHLNGEIPSEMRWMRSLTSFDVSYNDLSGPIPIGGQLLVFNVTYFIGNPKLCGPPLTSSSTCRSDSDPTSNSKDGLSPLQWTVLIIVMIAGVLMATALIIKARAWLKKKDNSKVWKMTAFQQLDFTAEDVLECLKDDNIIGKGGAGTVYRGSMPGAVDVAIKKLVGMSGRNDHGFSAEIRTLGRIRHRNIVRLLGYVSNKETNLLLYEYMPNGSLGELLHGCKGAHLQWETRYRIALEAARGLCYLHHDCSPLIIHRDVKSNNILLDGDFEAHVADFGLAKVLQDAGASECMSSIAGSYGYIAPEYAYTLRVDEKSDVYSFGVVLLELITGRRPVGEFGDGVDIVRWVTKITKEVPESTDKAAVLAVVDTRLTGYPLSGVTNLFKVAMLCVQDESTARPTMREVVHLLAKPPPPPPALLTL</sequence>
<dbReference type="GO" id="GO:0004674">
    <property type="term" value="F:protein serine/threonine kinase activity"/>
    <property type="evidence" value="ECO:0007669"/>
    <property type="project" value="UniProtKB-KW"/>
</dbReference>
<evidence type="ECO:0000256" key="17">
    <source>
        <dbReference type="ARBA" id="ARBA00023170"/>
    </source>
</evidence>
<dbReference type="GO" id="GO:0010075">
    <property type="term" value="P:regulation of meristem growth"/>
    <property type="evidence" value="ECO:0007669"/>
    <property type="project" value="UniProtKB-ARBA"/>
</dbReference>
<evidence type="ECO:0000256" key="5">
    <source>
        <dbReference type="ARBA" id="ARBA00022527"/>
    </source>
</evidence>
<keyword evidence="16 21" id="KW-0472">Membrane</keyword>
<evidence type="ECO:0000313" key="24">
    <source>
        <dbReference type="Proteomes" id="UP000283530"/>
    </source>
</evidence>
<evidence type="ECO:0000256" key="3">
    <source>
        <dbReference type="ARBA" id="ARBA00012513"/>
    </source>
</evidence>
<keyword evidence="17 23" id="KW-0675">Receptor</keyword>